<dbReference type="GO" id="GO:1990904">
    <property type="term" value="C:ribonucleoprotein complex"/>
    <property type="evidence" value="ECO:0007669"/>
    <property type="project" value="UniProtKB-KW"/>
</dbReference>
<dbReference type="GO" id="GO:0003723">
    <property type="term" value="F:RNA binding"/>
    <property type="evidence" value="ECO:0007669"/>
    <property type="project" value="TreeGrafter"/>
</dbReference>
<evidence type="ECO:0000256" key="8">
    <source>
        <dbReference type="ARBA" id="ARBA00040613"/>
    </source>
</evidence>
<dbReference type="Gene3D" id="3.30.1360.210">
    <property type="match status" value="1"/>
</dbReference>
<evidence type="ECO:0000256" key="9">
    <source>
        <dbReference type="ARBA" id="ARBA00041214"/>
    </source>
</evidence>
<evidence type="ECO:0000256" key="3">
    <source>
        <dbReference type="ARBA" id="ARBA00011133"/>
    </source>
</evidence>
<evidence type="ECO:0000256" key="7">
    <source>
        <dbReference type="ARBA" id="ARBA00034092"/>
    </source>
</evidence>
<dbReference type="InterPro" id="IPR002671">
    <property type="entry name" value="Ribosomal_eL22"/>
</dbReference>
<dbReference type="InterPro" id="IPR038526">
    <property type="entry name" value="Ribosomal_eL22_sf"/>
</dbReference>
<dbReference type="STRING" id="9516.ENSCCAP00000006094"/>
<dbReference type="Ensembl" id="ENSCCAT00000023457.1">
    <property type="protein sequence ID" value="ENSCCAP00000006094.1"/>
    <property type="gene ID" value="ENSCCAG00000020811.1"/>
</dbReference>
<dbReference type="GO" id="GO:0005737">
    <property type="term" value="C:cytoplasm"/>
    <property type="evidence" value="ECO:0007669"/>
    <property type="project" value="UniProtKB-SubCell"/>
</dbReference>
<reference evidence="11" key="1">
    <citation type="submission" date="2025-08" db="UniProtKB">
        <authorList>
            <consortium name="Ensembl"/>
        </authorList>
    </citation>
    <scope>IDENTIFICATION</scope>
</reference>
<organism evidence="11 12">
    <name type="scientific">Cebus imitator</name>
    <name type="common">Panamanian white-faced capuchin</name>
    <name type="synonym">Cebus capucinus imitator</name>
    <dbReference type="NCBI Taxonomy" id="2715852"/>
    <lineage>
        <taxon>Eukaryota</taxon>
        <taxon>Metazoa</taxon>
        <taxon>Chordata</taxon>
        <taxon>Craniata</taxon>
        <taxon>Vertebrata</taxon>
        <taxon>Euteleostomi</taxon>
        <taxon>Mammalia</taxon>
        <taxon>Eutheria</taxon>
        <taxon>Euarchontoglires</taxon>
        <taxon>Primates</taxon>
        <taxon>Haplorrhini</taxon>
        <taxon>Platyrrhini</taxon>
        <taxon>Cebidae</taxon>
        <taxon>Cebinae</taxon>
        <taxon>Cebus</taxon>
    </lineage>
</organism>
<evidence type="ECO:0000256" key="10">
    <source>
        <dbReference type="SAM" id="MobiDB-lite"/>
    </source>
</evidence>
<reference evidence="11" key="2">
    <citation type="submission" date="2025-09" db="UniProtKB">
        <authorList>
            <consortium name="Ensembl"/>
        </authorList>
    </citation>
    <scope>IDENTIFICATION</scope>
</reference>
<dbReference type="AlphaFoldDB" id="A0A2K5PR23"/>
<evidence type="ECO:0000256" key="6">
    <source>
        <dbReference type="ARBA" id="ARBA00023274"/>
    </source>
</evidence>
<feature type="region of interest" description="Disordered" evidence="10">
    <location>
        <begin position="71"/>
        <end position="94"/>
    </location>
</feature>
<keyword evidence="4" id="KW-0963">Cytoplasm</keyword>
<comment type="similarity">
    <text evidence="2">Belongs to the eukaryotic ribosomal protein eL22 family.</text>
</comment>
<dbReference type="GO" id="GO:0003735">
    <property type="term" value="F:structural constituent of ribosome"/>
    <property type="evidence" value="ECO:0007669"/>
    <property type="project" value="InterPro"/>
</dbReference>
<dbReference type="PANTHER" id="PTHR10064:SF2">
    <property type="entry name" value="LARGE RIBOSOMAL SUBUNIT PROTEIN EL22"/>
    <property type="match status" value="1"/>
</dbReference>
<dbReference type="GO" id="GO:0002181">
    <property type="term" value="P:cytoplasmic translation"/>
    <property type="evidence" value="ECO:0007669"/>
    <property type="project" value="TreeGrafter"/>
</dbReference>
<dbReference type="GO" id="GO:0005840">
    <property type="term" value="C:ribosome"/>
    <property type="evidence" value="ECO:0007669"/>
    <property type="project" value="UniProtKB-KW"/>
</dbReference>
<sequence length="94" mass="10612">MDAANFEQLLQERIKVKGKSGKLGGGVVTIERSKSKITVTSEVPFCKSRVWWHVPPVLGRLKWKDRLNPGGRGYMSRDHSTALQPGDRARLRLK</sequence>
<evidence type="ECO:0000256" key="5">
    <source>
        <dbReference type="ARBA" id="ARBA00022980"/>
    </source>
</evidence>
<comment type="subcellular location">
    <subcellularLocation>
        <location evidence="1">Cytoplasm</location>
    </subcellularLocation>
</comment>
<dbReference type="GeneTree" id="ENSGT00940000165919"/>
<evidence type="ECO:0000313" key="12">
    <source>
        <dbReference type="Proteomes" id="UP000233040"/>
    </source>
</evidence>
<evidence type="ECO:0000256" key="2">
    <source>
        <dbReference type="ARBA" id="ARBA00007817"/>
    </source>
</evidence>
<keyword evidence="6" id="KW-0687">Ribonucleoprotein</keyword>
<comment type="subunit">
    <text evidence="3">Component of the large ribosomal subunit.</text>
</comment>
<dbReference type="PANTHER" id="PTHR10064">
    <property type="entry name" value="60S RIBOSOMAL PROTEIN L22"/>
    <property type="match status" value="1"/>
</dbReference>
<name>A0A2K5PR23_CEBIM</name>
<evidence type="ECO:0000313" key="11">
    <source>
        <dbReference type="Ensembl" id="ENSCCAP00000006094.1"/>
    </source>
</evidence>
<evidence type="ECO:0000256" key="1">
    <source>
        <dbReference type="ARBA" id="ARBA00004496"/>
    </source>
</evidence>
<protein>
    <recommendedName>
        <fullName evidence="8">Large ribosomal subunit protein eL22</fullName>
    </recommendedName>
    <alternativeName>
        <fullName evidence="9">60S ribosomal protein L22</fullName>
    </alternativeName>
</protein>
<dbReference type="Proteomes" id="UP000233040">
    <property type="component" value="Unassembled WGS sequence"/>
</dbReference>
<accession>A0A2K5PR23</accession>
<evidence type="ECO:0000256" key="4">
    <source>
        <dbReference type="ARBA" id="ARBA00022490"/>
    </source>
</evidence>
<keyword evidence="5" id="KW-0689">Ribosomal protein</keyword>
<proteinExistence type="inferred from homology"/>
<dbReference type="Pfam" id="PF01776">
    <property type="entry name" value="Ribosomal_L22e"/>
    <property type="match status" value="1"/>
</dbReference>
<comment type="function">
    <text evidence="7">Component of the large ribosomal subunit. The ribosome is a large ribonucleoprotein complex responsible for the synthesis of proteins in the cell.</text>
</comment>
<keyword evidence="12" id="KW-1185">Reference proteome</keyword>